<proteinExistence type="predicted"/>
<evidence type="ECO:0008006" key="3">
    <source>
        <dbReference type="Google" id="ProtNLM"/>
    </source>
</evidence>
<gene>
    <name evidence="1" type="ORF">H8K43_12025</name>
</gene>
<protein>
    <recommendedName>
        <fullName evidence="3">DUF3052 domain-containing protein</fullName>
    </recommendedName>
</protein>
<dbReference type="EMBL" id="JACOGD010000006">
    <property type="protein sequence ID" value="MBC3932406.1"/>
    <property type="molecule type" value="Genomic_DNA"/>
</dbReference>
<evidence type="ECO:0000313" key="1">
    <source>
        <dbReference type="EMBL" id="MBC3932406.1"/>
    </source>
</evidence>
<comment type="caution">
    <text evidence="1">The sequence shown here is derived from an EMBL/GenBank/DDBJ whole genome shotgun (WGS) entry which is preliminary data.</text>
</comment>
<accession>A0ABR7A6D5</accession>
<dbReference type="Proteomes" id="UP000654304">
    <property type="component" value="Unassembled WGS sequence"/>
</dbReference>
<name>A0ABR7A6D5_9BURK</name>
<keyword evidence="2" id="KW-1185">Reference proteome</keyword>
<organism evidence="1 2">
    <name type="scientific">Undibacterium curvum</name>
    <dbReference type="NCBI Taxonomy" id="2762294"/>
    <lineage>
        <taxon>Bacteria</taxon>
        <taxon>Pseudomonadati</taxon>
        <taxon>Pseudomonadota</taxon>
        <taxon>Betaproteobacteria</taxon>
        <taxon>Burkholderiales</taxon>
        <taxon>Oxalobacteraceae</taxon>
        <taxon>Undibacterium</taxon>
    </lineage>
</organism>
<evidence type="ECO:0000313" key="2">
    <source>
        <dbReference type="Proteomes" id="UP000654304"/>
    </source>
</evidence>
<dbReference type="RefSeq" id="WP_186904070.1">
    <property type="nucleotide sequence ID" value="NZ_JACOGD010000006.1"/>
</dbReference>
<reference evidence="1 2" key="1">
    <citation type="submission" date="2020-08" db="EMBL/GenBank/DDBJ databases">
        <title>Novel species isolated from subtropical streams in China.</title>
        <authorList>
            <person name="Lu H."/>
        </authorList>
    </citation>
    <scope>NUCLEOTIDE SEQUENCE [LARGE SCALE GENOMIC DNA]</scope>
    <source>
        <strain evidence="1 2">CY22W</strain>
    </source>
</reference>
<sequence>MHMLLKKLNWKQQVPTVILHADAGQLALLDIPVAHPCILQVEALQPARFFIVFAATRQRLEQTLNAILPQAEGDALLWMVYPKKSSALYAGELSRDHGWDSLRAAGWDTVRQVAFDEDWSALRFRRVGFIGQS</sequence>